<dbReference type="AlphaFoldDB" id="A0A0A9QCM1"/>
<reference evidence="1" key="2">
    <citation type="journal article" date="2015" name="Data Brief">
        <title>Shoot transcriptome of the giant reed, Arundo donax.</title>
        <authorList>
            <person name="Barrero R.A."/>
            <person name="Guerrero F.D."/>
            <person name="Moolhuijzen P."/>
            <person name="Goolsby J.A."/>
            <person name="Tidwell J."/>
            <person name="Bellgard S.E."/>
            <person name="Bellgard M.I."/>
        </authorList>
    </citation>
    <scope>NUCLEOTIDE SEQUENCE</scope>
    <source>
        <tissue evidence="1">Shoot tissue taken approximately 20 cm above the soil surface</tissue>
    </source>
</reference>
<dbReference type="EMBL" id="GBRH01273965">
    <property type="protein sequence ID" value="JAD23930.1"/>
    <property type="molecule type" value="Transcribed_RNA"/>
</dbReference>
<protein>
    <submittedName>
        <fullName evidence="1">Uncharacterized protein</fullName>
    </submittedName>
</protein>
<evidence type="ECO:0000313" key="1">
    <source>
        <dbReference type="EMBL" id="JAD23930.1"/>
    </source>
</evidence>
<proteinExistence type="predicted"/>
<name>A0A0A9QCM1_ARUDO</name>
<sequence>MLHFPGKHFLCLGRPEALVSILVSLVSGSAIRIRMKSDMGACFLLCL</sequence>
<reference evidence="1" key="1">
    <citation type="submission" date="2014-09" db="EMBL/GenBank/DDBJ databases">
        <authorList>
            <person name="Magalhaes I.L.F."/>
            <person name="Oliveira U."/>
            <person name="Santos F.R."/>
            <person name="Vidigal T.H.D.A."/>
            <person name="Brescovit A.D."/>
            <person name="Santos A.J."/>
        </authorList>
    </citation>
    <scope>NUCLEOTIDE SEQUENCE</scope>
    <source>
        <tissue evidence="1">Shoot tissue taken approximately 20 cm above the soil surface</tissue>
    </source>
</reference>
<organism evidence="1">
    <name type="scientific">Arundo donax</name>
    <name type="common">Giant reed</name>
    <name type="synonym">Donax arundinaceus</name>
    <dbReference type="NCBI Taxonomy" id="35708"/>
    <lineage>
        <taxon>Eukaryota</taxon>
        <taxon>Viridiplantae</taxon>
        <taxon>Streptophyta</taxon>
        <taxon>Embryophyta</taxon>
        <taxon>Tracheophyta</taxon>
        <taxon>Spermatophyta</taxon>
        <taxon>Magnoliopsida</taxon>
        <taxon>Liliopsida</taxon>
        <taxon>Poales</taxon>
        <taxon>Poaceae</taxon>
        <taxon>PACMAD clade</taxon>
        <taxon>Arundinoideae</taxon>
        <taxon>Arundineae</taxon>
        <taxon>Arundo</taxon>
    </lineage>
</organism>
<accession>A0A0A9QCM1</accession>